<dbReference type="EMBL" id="JAEPWM010000011">
    <property type="protein sequence ID" value="MBK6008704.1"/>
    <property type="molecule type" value="Genomic_DNA"/>
</dbReference>
<gene>
    <name evidence="1" type="ORF">JJB11_21605</name>
</gene>
<organism evidence="1 2">
    <name type="scientific">Ramlibacter ginsenosidimutans</name>
    <dbReference type="NCBI Taxonomy" id="502333"/>
    <lineage>
        <taxon>Bacteria</taxon>
        <taxon>Pseudomonadati</taxon>
        <taxon>Pseudomonadota</taxon>
        <taxon>Betaproteobacteria</taxon>
        <taxon>Burkholderiales</taxon>
        <taxon>Comamonadaceae</taxon>
        <taxon>Ramlibacter</taxon>
    </lineage>
</organism>
<keyword evidence="2" id="KW-1185">Reference proteome</keyword>
<evidence type="ECO:0000313" key="2">
    <source>
        <dbReference type="Proteomes" id="UP000630528"/>
    </source>
</evidence>
<dbReference type="AlphaFoldDB" id="A0A934WNB5"/>
<proteinExistence type="predicted"/>
<evidence type="ECO:0000313" key="1">
    <source>
        <dbReference type="EMBL" id="MBK6008704.1"/>
    </source>
</evidence>
<accession>A0A934WNB5</accession>
<name>A0A934WNB5_9BURK</name>
<protein>
    <submittedName>
        <fullName evidence="1">Uncharacterized protein</fullName>
    </submittedName>
</protein>
<reference evidence="1" key="2">
    <citation type="submission" date="2021-01" db="EMBL/GenBank/DDBJ databases">
        <authorList>
            <person name="Kang M."/>
        </authorList>
    </citation>
    <scope>NUCLEOTIDE SEQUENCE</scope>
    <source>
        <strain evidence="1">KACC 17527</strain>
    </source>
</reference>
<dbReference type="RefSeq" id="WP_201176464.1">
    <property type="nucleotide sequence ID" value="NZ_JAEPWM010000011.1"/>
</dbReference>
<dbReference type="Proteomes" id="UP000630528">
    <property type="component" value="Unassembled WGS sequence"/>
</dbReference>
<sequence length="142" mass="15098">MTHATMDGDFVLLRAGALRLLLPLHEVGAARYLDSPPLPTQTAGLLQDAGGVCAALSDAMELLPECPPERFILAPLSQARPDIAWCWDHLRVLIGVRLDLVPLPAVLAGPSMPVRGYVELDGEPAFVTSAADVCRYSLAEGA</sequence>
<reference evidence="1" key="1">
    <citation type="journal article" date="2012" name="J. Microbiol. Biotechnol.">
        <title>Ramlibacter ginsenosidimutans sp. nov., with ginsenoside-converting activity.</title>
        <authorList>
            <person name="Wang L."/>
            <person name="An D.S."/>
            <person name="Kim S.G."/>
            <person name="Jin F.X."/>
            <person name="Kim S.C."/>
            <person name="Lee S.T."/>
            <person name="Im W.T."/>
        </authorList>
    </citation>
    <scope>NUCLEOTIDE SEQUENCE</scope>
    <source>
        <strain evidence="1">KACC 17527</strain>
    </source>
</reference>
<comment type="caution">
    <text evidence="1">The sequence shown here is derived from an EMBL/GenBank/DDBJ whole genome shotgun (WGS) entry which is preliminary data.</text>
</comment>